<dbReference type="GO" id="GO:0000981">
    <property type="term" value="F:DNA-binding transcription factor activity, RNA polymerase II-specific"/>
    <property type="evidence" value="ECO:0007669"/>
    <property type="project" value="TreeGrafter"/>
</dbReference>
<organism evidence="9">
    <name type="scientific">Menopon gallinae</name>
    <name type="common">poultry shaft louse</name>
    <dbReference type="NCBI Taxonomy" id="328185"/>
    <lineage>
        <taxon>Eukaryota</taxon>
        <taxon>Metazoa</taxon>
        <taxon>Ecdysozoa</taxon>
        <taxon>Arthropoda</taxon>
        <taxon>Hexapoda</taxon>
        <taxon>Insecta</taxon>
        <taxon>Pterygota</taxon>
        <taxon>Neoptera</taxon>
        <taxon>Paraneoptera</taxon>
        <taxon>Psocodea</taxon>
        <taxon>Troctomorpha</taxon>
        <taxon>Phthiraptera</taxon>
        <taxon>Amblycera</taxon>
        <taxon>Menoponidae</taxon>
        <taxon>Menopon</taxon>
    </lineage>
</organism>
<dbReference type="PANTHER" id="PTHR11988:SF55">
    <property type="entry name" value="BZIP DOMAIN-CONTAINING PROTEIN"/>
    <property type="match status" value="1"/>
</dbReference>
<keyword evidence="4" id="KW-0238">DNA-binding</keyword>
<comment type="caution">
    <text evidence="9">The sequence shown here is derived from an EMBL/GenBank/DDBJ whole genome shotgun (WGS) entry which is preliminary data.</text>
</comment>
<dbReference type="Pfam" id="PF07716">
    <property type="entry name" value="bZIP_2"/>
    <property type="match status" value="1"/>
</dbReference>
<dbReference type="EMBL" id="JARGDH010000004">
    <property type="protein sequence ID" value="KAL0269393.1"/>
    <property type="molecule type" value="Genomic_DNA"/>
</dbReference>
<dbReference type="SMART" id="SM00338">
    <property type="entry name" value="BRLZ"/>
    <property type="match status" value="1"/>
</dbReference>
<sequence>MTMGSRGALPTEDAMTAFSALHLLRNYNQLFTSTGSGLISGYPYTPGNMMEVHHLQRDNRFPSDWPPVLGAFQPYLPAPTTPVFGESKGRLLLTSALSARRPRGEKKPIPDEQKDDRYYERRKRNNQAAKKSRDARKLREDQIALRAALLEHENAVLRAQIVTLREETQSLRQLLFVQGKVHRTAITSGDDEYKASGISELCERSCSTERKSD</sequence>
<dbReference type="CDD" id="cd14695">
    <property type="entry name" value="bZIP_HLF"/>
    <property type="match status" value="1"/>
</dbReference>
<dbReference type="Gene3D" id="1.20.5.170">
    <property type="match status" value="1"/>
</dbReference>
<comment type="subcellular location">
    <subcellularLocation>
        <location evidence="1">Nucleus</location>
    </subcellularLocation>
</comment>
<name>A0AAW2HHN9_9NEOP</name>
<evidence type="ECO:0000256" key="2">
    <source>
        <dbReference type="ARBA" id="ARBA00006079"/>
    </source>
</evidence>
<comment type="similarity">
    <text evidence="2">Belongs to the bZIP family. NFIL3 subfamily.</text>
</comment>
<accession>A0AAW2HHN9</accession>
<feature type="domain" description="BZIP" evidence="8">
    <location>
        <begin position="115"/>
        <end position="175"/>
    </location>
</feature>
<dbReference type="InterPro" id="IPR004827">
    <property type="entry name" value="bZIP"/>
</dbReference>
<dbReference type="FunFam" id="1.20.5.170:FF:000025">
    <property type="entry name" value="nuclear factor interleukin-3-regulated protein-like"/>
    <property type="match status" value="1"/>
</dbReference>
<evidence type="ECO:0000256" key="1">
    <source>
        <dbReference type="ARBA" id="ARBA00004123"/>
    </source>
</evidence>
<evidence type="ECO:0000256" key="6">
    <source>
        <dbReference type="ARBA" id="ARBA00023242"/>
    </source>
</evidence>
<dbReference type="AlphaFoldDB" id="A0AAW2HHN9"/>
<keyword evidence="6" id="KW-0539">Nucleus</keyword>
<keyword evidence="3" id="KW-0805">Transcription regulation</keyword>
<gene>
    <name evidence="9" type="ORF">PYX00_007144</name>
</gene>
<dbReference type="PANTHER" id="PTHR11988">
    <property type="entry name" value="THYROTROPH EMBRYONIC FACTOR RELATED"/>
    <property type="match status" value="1"/>
</dbReference>
<evidence type="ECO:0000259" key="8">
    <source>
        <dbReference type="PROSITE" id="PS50217"/>
    </source>
</evidence>
<feature type="compositionally biased region" description="Basic and acidic residues" evidence="7">
    <location>
        <begin position="105"/>
        <end position="119"/>
    </location>
</feature>
<dbReference type="GO" id="GO:0005634">
    <property type="term" value="C:nucleus"/>
    <property type="evidence" value="ECO:0007669"/>
    <property type="project" value="UniProtKB-SubCell"/>
</dbReference>
<dbReference type="InterPro" id="IPR040223">
    <property type="entry name" value="PAR_bZIP"/>
</dbReference>
<evidence type="ECO:0000256" key="3">
    <source>
        <dbReference type="ARBA" id="ARBA00023015"/>
    </source>
</evidence>
<keyword evidence="5" id="KW-0804">Transcription</keyword>
<dbReference type="InterPro" id="IPR046347">
    <property type="entry name" value="bZIP_sf"/>
</dbReference>
<proteinExistence type="inferred from homology"/>
<evidence type="ECO:0000313" key="9">
    <source>
        <dbReference type="EMBL" id="KAL0269393.1"/>
    </source>
</evidence>
<dbReference type="GO" id="GO:0000978">
    <property type="term" value="F:RNA polymerase II cis-regulatory region sequence-specific DNA binding"/>
    <property type="evidence" value="ECO:0007669"/>
    <property type="project" value="TreeGrafter"/>
</dbReference>
<evidence type="ECO:0000256" key="7">
    <source>
        <dbReference type="SAM" id="MobiDB-lite"/>
    </source>
</evidence>
<reference evidence="9" key="1">
    <citation type="journal article" date="2024" name="Gigascience">
        <title>Chromosome-level genome of the poultry shaft louse Menopon gallinae provides insight into the host-switching and adaptive evolution of parasitic lice.</title>
        <authorList>
            <person name="Xu Y."/>
            <person name="Ma L."/>
            <person name="Liu S."/>
            <person name="Liang Y."/>
            <person name="Liu Q."/>
            <person name="He Z."/>
            <person name="Tian L."/>
            <person name="Duan Y."/>
            <person name="Cai W."/>
            <person name="Li H."/>
            <person name="Song F."/>
        </authorList>
    </citation>
    <scope>NUCLEOTIDE SEQUENCE</scope>
    <source>
        <strain evidence="9">Cailab_2023a</strain>
    </source>
</reference>
<dbReference type="PROSITE" id="PS50217">
    <property type="entry name" value="BZIP"/>
    <property type="match status" value="1"/>
</dbReference>
<feature type="region of interest" description="Disordered" evidence="7">
    <location>
        <begin position="95"/>
        <end position="137"/>
    </location>
</feature>
<evidence type="ECO:0000256" key="4">
    <source>
        <dbReference type="ARBA" id="ARBA00023125"/>
    </source>
</evidence>
<evidence type="ECO:0000256" key="5">
    <source>
        <dbReference type="ARBA" id="ARBA00023163"/>
    </source>
</evidence>
<dbReference type="SUPFAM" id="SSF57959">
    <property type="entry name" value="Leucine zipper domain"/>
    <property type="match status" value="1"/>
</dbReference>
<protein>
    <recommendedName>
        <fullName evidence="8">BZIP domain-containing protein</fullName>
    </recommendedName>
</protein>